<proteinExistence type="predicted"/>
<evidence type="ECO:0000313" key="2">
    <source>
        <dbReference type="EMBL" id="WNZ26956.1"/>
    </source>
</evidence>
<protein>
    <submittedName>
        <fullName evidence="2">Uncharacterized protein</fullName>
    </submittedName>
</protein>
<sequence>MTDAANTAHPSAAHSNQAENSEPLNQRVNQQAKDPNTLEQQEFQPESGAVDQQALQARRRTGEGAERVSQADDTATEEA</sequence>
<evidence type="ECO:0000256" key="1">
    <source>
        <dbReference type="SAM" id="MobiDB-lite"/>
    </source>
</evidence>
<gene>
    <name evidence="2" type="ORF">HJG54_28960</name>
</gene>
<dbReference type="EMBL" id="CP053587">
    <property type="protein sequence ID" value="WNZ26956.1"/>
    <property type="molecule type" value="Genomic_DNA"/>
</dbReference>
<organism evidence="2">
    <name type="scientific">Leptolyngbya sp. NK1-12</name>
    <dbReference type="NCBI Taxonomy" id="2547451"/>
    <lineage>
        <taxon>Bacteria</taxon>
        <taxon>Bacillati</taxon>
        <taxon>Cyanobacteriota</taxon>
        <taxon>Cyanophyceae</taxon>
        <taxon>Leptolyngbyales</taxon>
        <taxon>Leptolyngbyaceae</taxon>
        <taxon>Leptolyngbya group</taxon>
        <taxon>Leptolyngbya</taxon>
    </lineage>
</organism>
<accession>A0AA97AL28</accession>
<feature type="region of interest" description="Disordered" evidence="1">
    <location>
        <begin position="1"/>
        <end position="79"/>
    </location>
</feature>
<feature type="compositionally biased region" description="Basic and acidic residues" evidence="1">
    <location>
        <begin position="60"/>
        <end position="70"/>
    </location>
</feature>
<name>A0AA97AL28_9CYAN</name>
<reference evidence="2" key="1">
    <citation type="submission" date="2020-05" db="EMBL/GenBank/DDBJ databases">
        <authorList>
            <person name="Zhu T."/>
            <person name="Keshari N."/>
            <person name="Lu X."/>
        </authorList>
    </citation>
    <scope>NUCLEOTIDE SEQUENCE</scope>
    <source>
        <strain evidence="2">NK1-12</strain>
    </source>
</reference>
<feature type="compositionally biased region" description="Polar residues" evidence="1">
    <location>
        <begin position="1"/>
        <end position="44"/>
    </location>
</feature>
<dbReference type="RefSeq" id="WP_316436533.1">
    <property type="nucleotide sequence ID" value="NZ_CP053587.1"/>
</dbReference>
<dbReference type="AlphaFoldDB" id="A0AA97AL28"/>